<evidence type="ECO:0000313" key="3">
    <source>
        <dbReference type="Proteomes" id="UP000663864"/>
    </source>
</evidence>
<dbReference type="Pfam" id="PF00168">
    <property type="entry name" value="C2"/>
    <property type="match status" value="1"/>
</dbReference>
<gene>
    <name evidence="2" type="ORF">ZHD862_LOCUS15815</name>
</gene>
<feature type="domain" description="C2" evidence="1">
    <location>
        <begin position="366"/>
        <end position="490"/>
    </location>
</feature>
<protein>
    <recommendedName>
        <fullName evidence="1">C2 domain-containing protein</fullName>
    </recommendedName>
</protein>
<accession>A0A814LLY5</accession>
<dbReference type="SUPFAM" id="SSF49562">
    <property type="entry name" value="C2 domain (Calcium/lipid-binding domain, CaLB)"/>
    <property type="match status" value="1"/>
</dbReference>
<sequence>MNVLIDKNIFSFYLSNHRQSYINEQSNNDNETNNSLYHQLKQYLDLIKRWRPERVSQGHLLFNDKNNKFANTNKVMCITDISFMIPRQIKDIRKQLRPDFERAKRIILRMDESLVSSYDKNTTKQFHHQDTSHALRALLEAANKLKKFAFREVLSFDGTLPIIGINLTEEEEEENASMDKLFRQTEKIDSITDFHVAQNLVEFEQALVKHQMHMLNMPTNKPSDMIYLKFCLMFEIQRDEYESCLRLLLHDIIFKFHLCDFRLRCIIYVRKPIEHELVLEKFVHDSHLKTNYSAEFILWSGDWIANQEVELYVVIKIESLSINKYISLKFSDMAHLHVKNIPHGASRIFLRELTPVSRPHKILSRGINVGQVEIEAAHWLARHQLLIHIVKVNHLQSERLLRAPETYIEIVFQSPFDIYDIKRTKVADRSFNPEFDEEFHFQIPKNIAVSDLTIDLIFLEKSSLHHHPIVLGVLTLSKHTDWFPVRKFWIDVAENPDTRLKDRFLFEGSIYD</sequence>
<dbReference type="InterPro" id="IPR000008">
    <property type="entry name" value="C2_dom"/>
</dbReference>
<dbReference type="EMBL" id="CAJNOT010000727">
    <property type="protein sequence ID" value="CAF1066007.1"/>
    <property type="molecule type" value="Genomic_DNA"/>
</dbReference>
<dbReference type="PROSITE" id="PS50004">
    <property type="entry name" value="C2"/>
    <property type="match status" value="1"/>
</dbReference>
<organism evidence="2 3">
    <name type="scientific">Rotaria sordida</name>
    <dbReference type="NCBI Taxonomy" id="392033"/>
    <lineage>
        <taxon>Eukaryota</taxon>
        <taxon>Metazoa</taxon>
        <taxon>Spiralia</taxon>
        <taxon>Gnathifera</taxon>
        <taxon>Rotifera</taxon>
        <taxon>Eurotatoria</taxon>
        <taxon>Bdelloidea</taxon>
        <taxon>Philodinida</taxon>
        <taxon>Philodinidae</taxon>
        <taxon>Rotaria</taxon>
    </lineage>
</organism>
<dbReference type="AlphaFoldDB" id="A0A814LLY5"/>
<dbReference type="Gene3D" id="2.60.40.150">
    <property type="entry name" value="C2 domain"/>
    <property type="match status" value="1"/>
</dbReference>
<dbReference type="InterPro" id="IPR035892">
    <property type="entry name" value="C2_domain_sf"/>
</dbReference>
<proteinExistence type="predicted"/>
<evidence type="ECO:0000313" key="2">
    <source>
        <dbReference type="EMBL" id="CAF1066007.1"/>
    </source>
</evidence>
<name>A0A814LLY5_9BILA</name>
<reference evidence="2" key="1">
    <citation type="submission" date="2021-02" db="EMBL/GenBank/DDBJ databases">
        <authorList>
            <person name="Nowell W R."/>
        </authorList>
    </citation>
    <scope>NUCLEOTIDE SEQUENCE</scope>
</reference>
<dbReference type="Proteomes" id="UP000663864">
    <property type="component" value="Unassembled WGS sequence"/>
</dbReference>
<comment type="caution">
    <text evidence="2">The sequence shown here is derived from an EMBL/GenBank/DDBJ whole genome shotgun (WGS) entry which is preliminary data.</text>
</comment>
<dbReference type="SMART" id="SM00239">
    <property type="entry name" value="C2"/>
    <property type="match status" value="1"/>
</dbReference>
<evidence type="ECO:0000259" key="1">
    <source>
        <dbReference type="PROSITE" id="PS50004"/>
    </source>
</evidence>